<name>A0A485M104_9ZZZZ</name>
<feature type="domain" description="NAD(P)-binding" evidence="4">
    <location>
        <begin position="4"/>
        <end position="308"/>
    </location>
</feature>
<dbReference type="EMBL" id="CAADRM010000100">
    <property type="protein sequence ID" value="VFU14978.1"/>
    <property type="molecule type" value="Genomic_DNA"/>
</dbReference>
<dbReference type="InterPro" id="IPR036291">
    <property type="entry name" value="NAD(P)-bd_dom_sf"/>
</dbReference>
<dbReference type="CDD" id="cd05246">
    <property type="entry name" value="dTDP_GD_SDR_e"/>
    <property type="match status" value="1"/>
</dbReference>
<proteinExistence type="predicted"/>
<sequence length="338" mass="38413">MKVLVTGGCGFIGTNLLRYILTNRPDWSVVNLDLLTYAGNLENTMDLADAYPGRYEFVKGDIADPAGVDVLFSRHSFDLVLNLAAESHVDRSIEDSGIFVRTNILGVQVLLDAARRHKVGRFLHVSTDEVYGSLGPEGRFREDFHLAPNSPYSASKAAADLLVRSYVKTHGLDAVITRCSNNYGPYQFPEKLIPLMVINALNDRELPVYGQGKNVRDWIYVDDHCRGIVLVAENGRCGEAYNMGGDAEKENIQIVRLILQNLNKPDSLIRFVTDRPGHDFRYAMDFAKIEAELGWQPEYKFDEGLKKTIAWYLDNQSWWEKILSGSYRHYYERMYGNR</sequence>
<reference evidence="5" key="1">
    <citation type="submission" date="2019-03" db="EMBL/GenBank/DDBJ databases">
        <authorList>
            <person name="Hao L."/>
        </authorList>
    </citation>
    <scope>NUCLEOTIDE SEQUENCE</scope>
</reference>
<dbReference type="InterPro" id="IPR016040">
    <property type="entry name" value="NAD(P)-bd_dom"/>
</dbReference>
<organism evidence="5">
    <name type="scientific">anaerobic digester metagenome</name>
    <dbReference type="NCBI Taxonomy" id="1263854"/>
    <lineage>
        <taxon>unclassified sequences</taxon>
        <taxon>metagenomes</taxon>
        <taxon>ecological metagenomes</taxon>
    </lineage>
</organism>
<evidence type="ECO:0000259" key="4">
    <source>
        <dbReference type="Pfam" id="PF16363"/>
    </source>
</evidence>
<dbReference type="Pfam" id="PF16363">
    <property type="entry name" value="GDP_Man_Dehyd"/>
    <property type="match status" value="1"/>
</dbReference>
<protein>
    <submittedName>
        <fullName evidence="5">dTDP-glucose 4,6-dehydratase</fullName>
        <ecNumber evidence="5">4.2.1.46</ecNumber>
    </submittedName>
</protein>
<dbReference type="Gene3D" id="3.40.50.720">
    <property type="entry name" value="NAD(P)-binding Rossmann-like Domain"/>
    <property type="match status" value="1"/>
</dbReference>
<dbReference type="GO" id="GO:0008460">
    <property type="term" value="F:dTDP-glucose 4,6-dehydratase activity"/>
    <property type="evidence" value="ECO:0007669"/>
    <property type="project" value="UniProtKB-EC"/>
</dbReference>
<evidence type="ECO:0000256" key="1">
    <source>
        <dbReference type="ARBA" id="ARBA00001911"/>
    </source>
</evidence>
<dbReference type="Gene3D" id="3.90.25.10">
    <property type="entry name" value="UDP-galactose 4-epimerase, domain 1"/>
    <property type="match status" value="1"/>
</dbReference>
<dbReference type="EC" id="4.2.1.46" evidence="5"/>
<dbReference type="AlphaFoldDB" id="A0A485M104"/>
<evidence type="ECO:0000313" key="5">
    <source>
        <dbReference type="EMBL" id="VFU14978.1"/>
    </source>
</evidence>
<evidence type="ECO:0000256" key="2">
    <source>
        <dbReference type="ARBA" id="ARBA00023027"/>
    </source>
</evidence>
<accession>A0A485M104</accession>
<dbReference type="InterPro" id="IPR005888">
    <property type="entry name" value="dTDP_Gluc_deHydtase"/>
</dbReference>
<keyword evidence="3 5" id="KW-0456">Lyase</keyword>
<dbReference type="PANTHER" id="PTHR43000">
    <property type="entry name" value="DTDP-D-GLUCOSE 4,6-DEHYDRATASE-RELATED"/>
    <property type="match status" value="1"/>
</dbReference>
<keyword evidence="2" id="KW-0520">NAD</keyword>
<dbReference type="GO" id="GO:0009225">
    <property type="term" value="P:nucleotide-sugar metabolic process"/>
    <property type="evidence" value="ECO:0007669"/>
    <property type="project" value="InterPro"/>
</dbReference>
<evidence type="ECO:0000256" key="3">
    <source>
        <dbReference type="ARBA" id="ARBA00023239"/>
    </source>
</evidence>
<dbReference type="NCBIfam" id="TIGR01181">
    <property type="entry name" value="dTDP_gluc_dehyt"/>
    <property type="match status" value="1"/>
</dbReference>
<comment type="cofactor">
    <cofactor evidence="1">
        <name>NAD(+)</name>
        <dbReference type="ChEBI" id="CHEBI:57540"/>
    </cofactor>
</comment>
<dbReference type="SUPFAM" id="SSF51735">
    <property type="entry name" value="NAD(P)-binding Rossmann-fold domains"/>
    <property type="match status" value="1"/>
</dbReference>
<gene>
    <name evidence="5" type="primary">rffG</name>
    <name evidence="5" type="ORF">SCFA_370024</name>
</gene>